<organism evidence="1 2">
    <name type="scientific">Gluconobacter oxydans (strain 621H)</name>
    <name type="common">Gluconobacter suboxydans</name>
    <dbReference type="NCBI Taxonomy" id="290633"/>
    <lineage>
        <taxon>Bacteria</taxon>
        <taxon>Pseudomonadati</taxon>
        <taxon>Pseudomonadota</taxon>
        <taxon>Alphaproteobacteria</taxon>
        <taxon>Acetobacterales</taxon>
        <taxon>Acetobacteraceae</taxon>
        <taxon>Gluconobacter</taxon>
    </lineage>
</organism>
<sequence>MAYLQNAPGAQFSAFTESWRAFEAVTSTAMMTPVVKAVGMITSSLTDVTAYVKAHPDDVRQFGDDVRILTGIMTGLAKGIGAVFSYIPAPLRHMLEGGLAGAGVGAVAGSVLPGAGTAAGAAGGFLLGSAGGAISDYRSSERDFENHVHVYLDGKEIAHHVSAQNARQANARTDGHNPAVPMAFRRHSYRARRGLTELQPLIYAAMVRTCSAMMGAETIAPVSAFGGRSAWNLIAYRVRWRVDPLSINIRVGAAIKQCDRLVP</sequence>
<proteinExistence type="predicted"/>
<name>Q5FN79_GLUOX</name>
<evidence type="ECO:0000313" key="2">
    <source>
        <dbReference type="Proteomes" id="UP000006375"/>
    </source>
</evidence>
<gene>
    <name evidence="1" type="ordered locus">GOX2437</name>
</gene>
<dbReference type="HOGENOM" id="CLU_1056739_0_0_5"/>
<keyword evidence="2" id="KW-1185">Reference proteome</keyword>
<accession>Q5FN79</accession>
<reference evidence="1 2" key="1">
    <citation type="journal article" date="2005" name="Nat. Biotechnol.">
        <title>Complete genome sequence of the acetic acid bacterium Gluconobacter oxydans.</title>
        <authorList>
            <person name="Prust C."/>
            <person name="Hoffmeister M."/>
            <person name="Liesegang H."/>
            <person name="Wiezer A."/>
            <person name="Fricke W.F."/>
            <person name="Ehrenreich A."/>
            <person name="Gottschalk G."/>
            <person name="Deppenmeier U."/>
        </authorList>
    </citation>
    <scope>NUCLEOTIDE SEQUENCE [LARGE SCALE GENOMIC DNA]</scope>
    <source>
        <strain evidence="1 2">621H</strain>
    </source>
</reference>
<evidence type="ECO:0000313" key="1">
    <source>
        <dbReference type="EMBL" id="AAW62168.1"/>
    </source>
</evidence>
<dbReference type="EMBL" id="CP000009">
    <property type="protein sequence ID" value="AAW62168.1"/>
    <property type="molecule type" value="Genomic_DNA"/>
</dbReference>
<dbReference type="AlphaFoldDB" id="Q5FN79"/>
<dbReference type="Proteomes" id="UP000006375">
    <property type="component" value="Chromosome"/>
</dbReference>
<dbReference type="KEGG" id="gox:GOX2437"/>
<protein>
    <submittedName>
        <fullName evidence="1">Uncharacterized protein</fullName>
    </submittedName>
</protein>